<keyword evidence="10 15" id="KW-0560">Oxidoreductase</keyword>
<dbReference type="PROSITE" id="PS00086">
    <property type="entry name" value="CYTOCHROME_P450"/>
    <property type="match status" value="1"/>
</dbReference>
<dbReference type="InterPro" id="IPR002401">
    <property type="entry name" value="Cyt_P450_E_grp-I"/>
</dbReference>
<evidence type="ECO:0000256" key="2">
    <source>
        <dbReference type="ARBA" id="ARBA00003690"/>
    </source>
</evidence>
<keyword evidence="11 14" id="KW-0408">Iron</keyword>
<keyword evidence="13" id="KW-0472">Membrane</keyword>
<dbReference type="InterPro" id="IPR001128">
    <property type="entry name" value="Cyt_P450"/>
</dbReference>
<protein>
    <submittedName>
        <fullName evidence="16">Cytochrome P450 CYP4XK1</fullName>
    </submittedName>
</protein>
<dbReference type="GO" id="GO:0004497">
    <property type="term" value="F:monooxygenase activity"/>
    <property type="evidence" value="ECO:0007669"/>
    <property type="project" value="UniProtKB-KW"/>
</dbReference>
<evidence type="ECO:0000256" key="8">
    <source>
        <dbReference type="ARBA" id="ARBA00022824"/>
    </source>
</evidence>
<evidence type="ECO:0000256" key="10">
    <source>
        <dbReference type="ARBA" id="ARBA00023002"/>
    </source>
</evidence>
<dbReference type="Gene3D" id="1.10.630.10">
    <property type="entry name" value="Cytochrome P450"/>
    <property type="match status" value="1"/>
</dbReference>
<evidence type="ECO:0000256" key="11">
    <source>
        <dbReference type="ARBA" id="ARBA00023004"/>
    </source>
</evidence>
<dbReference type="Pfam" id="PF00067">
    <property type="entry name" value="p450"/>
    <property type="match status" value="1"/>
</dbReference>
<dbReference type="PRINTS" id="PR00463">
    <property type="entry name" value="EP450I"/>
</dbReference>
<dbReference type="CDD" id="cd20628">
    <property type="entry name" value="CYP4"/>
    <property type="match status" value="1"/>
</dbReference>
<comment type="cofactor">
    <cofactor evidence="1 14">
        <name>heme</name>
        <dbReference type="ChEBI" id="CHEBI:30413"/>
    </cofactor>
</comment>
<dbReference type="InterPro" id="IPR017972">
    <property type="entry name" value="Cyt_P450_CS"/>
</dbReference>
<accession>A0A9E7Y7A8</accession>
<evidence type="ECO:0000256" key="6">
    <source>
        <dbReference type="ARBA" id="ARBA00022617"/>
    </source>
</evidence>
<evidence type="ECO:0000256" key="3">
    <source>
        <dbReference type="ARBA" id="ARBA00004174"/>
    </source>
</evidence>
<evidence type="ECO:0000256" key="14">
    <source>
        <dbReference type="PIRSR" id="PIRSR602401-1"/>
    </source>
</evidence>
<proteinExistence type="evidence at transcript level"/>
<dbReference type="PANTHER" id="PTHR24291:SF189">
    <property type="entry name" value="CYTOCHROME P450 4C3-RELATED"/>
    <property type="match status" value="1"/>
</dbReference>
<dbReference type="GO" id="GO:0016705">
    <property type="term" value="F:oxidoreductase activity, acting on paired donors, with incorporation or reduction of molecular oxygen"/>
    <property type="evidence" value="ECO:0007669"/>
    <property type="project" value="InterPro"/>
</dbReference>
<keyword evidence="6 14" id="KW-0349">Heme</keyword>
<evidence type="ECO:0000256" key="5">
    <source>
        <dbReference type="ARBA" id="ARBA00010617"/>
    </source>
</evidence>
<keyword evidence="12 15" id="KW-0503">Monooxygenase</keyword>
<comment type="function">
    <text evidence="2">May be involved in the metabolism of insect hormones and in the breakdown of synthetic insecticides.</text>
</comment>
<dbReference type="EMBL" id="ON646371">
    <property type="protein sequence ID" value="UZE89887.1"/>
    <property type="molecule type" value="mRNA"/>
</dbReference>
<evidence type="ECO:0000313" key="16">
    <source>
        <dbReference type="EMBL" id="UZE89887.1"/>
    </source>
</evidence>
<dbReference type="PRINTS" id="PR00385">
    <property type="entry name" value="P450"/>
</dbReference>
<reference evidence="16" key="1">
    <citation type="journal article" date="2022" name="Insects">
        <title>Comparative Transcriptome Analysis to Reveal Differentially Expressed cytochrome P450 in Response to Imidacloprid in the Aphid Lion, Chrysoperla zastrowi sillemi (Esben-Petersen).</title>
        <authorList>
            <person name="Pathak J."/>
            <person name="Ramasamy G.G."/>
            <person name="Agrawal A."/>
            <person name="Srivastava S."/>
            <person name="Basavaarya B.R."/>
            <person name="Muthugounder M."/>
            <person name="Muniyappa V.K."/>
            <person name="Maria P."/>
            <person name="Rai A."/>
            <person name="Venkatesan T."/>
        </authorList>
    </citation>
    <scope>NUCLEOTIDE SEQUENCE</scope>
</reference>
<evidence type="ECO:0000256" key="12">
    <source>
        <dbReference type="ARBA" id="ARBA00023033"/>
    </source>
</evidence>
<keyword evidence="9" id="KW-0492">Microsome</keyword>
<dbReference type="GO" id="GO:0020037">
    <property type="term" value="F:heme binding"/>
    <property type="evidence" value="ECO:0007669"/>
    <property type="project" value="InterPro"/>
</dbReference>
<dbReference type="InterPro" id="IPR036396">
    <property type="entry name" value="Cyt_P450_sf"/>
</dbReference>
<evidence type="ECO:0000256" key="9">
    <source>
        <dbReference type="ARBA" id="ARBA00022848"/>
    </source>
</evidence>
<dbReference type="InterPro" id="IPR050196">
    <property type="entry name" value="Cytochrome_P450_Monoox"/>
</dbReference>
<evidence type="ECO:0000256" key="13">
    <source>
        <dbReference type="ARBA" id="ARBA00023136"/>
    </source>
</evidence>
<evidence type="ECO:0000256" key="1">
    <source>
        <dbReference type="ARBA" id="ARBA00001971"/>
    </source>
</evidence>
<comment type="subcellular location">
    <subcellularLocation>
        <location evidence="4">Endoplasmic reticulum membrane</location>
        <topology evidence="4">Peripheral membrane protein</topology>
    </subcellularLocation>
    <subcellularLocation>
        <location evidence="3">Microsome membrane</location>
        <topology evidence="3">Peripheral membrane protein</topology>
    </subcellularLocation>
</comment>
<feature type="binding site" description="axial binding residue" evidence="14">
    <location>
        <position position="458"/>
    </location>
    <ligand>
        <name>heme</name>
        <dbReference type="ChEBI" id="CHEBI:30413"/>
    </ligand>
    <ligandPart>
        <name>Fe</name>
        <dbReference type="ChEBI" id="CHEBI:18248"/>
    </ligandPart>
</feature>
<name>A0A9E7Y7A8_9NEOP</name>
<comment type="similarity">
    <text evidence="5 15">Belongs to the cytochrome P450 family.</text>
</comment>
<dbReference type="SUPFAM" id="SSF48264">
    <property type="entry name" value="Cytochrome P450"/>
    <property type="match status" value="1"/>
</dbReference>
<dbReference type="PANTHER" id="PTHR24291">
    <property type="entry name" value="CYTOCHROME P450 FAMILY 4"/>
    <property type="match status" value="1"/>
</dbReference>
<keyword evidence="8" id="KW-0256">Endoplasmic reticulum</keyword>
<evidence type="ECO:0000256" key="4">
    <source>
        <dbReference type="ARBA" id="ARBA00004406"/>
    </source>
</evidence>
<dbReference type="GO" id="GO:0005789">
    <property type="term" value="C:endoplasmic reticulum membrane"/>
    <property type="evidence" value="ECO:0007669"/>
    <property type="project" value="UniProtKB-SubCell"/>
</dbReference>
<evidence type="ECO:0000256" key="7">
    <source>
        <dbReference type="ARBA" id="ARBA00022723"/>
    </source>
</evidence>
<evidence type="ECO:0000256" key="15">
    <source>
        <dbReference type="RuleBase" id="RU000461"/>
    </source>
</evidence>
<dbReference type="GO" id="GO:0005506">
    <property type="term" value="F:iron ion binding"/>
    <property type="evidence" value="ECO:0007669"/>
    <property type="project" value="InterPro"/>
</dbReference>
<organism evidence="16">
    <name type="scientific">Chrysoperla zastrowi sillemi</name>
    <dbReference type="NCBI Taxonomy" id="482137"/>
    <lineage>
        <taxon>Eukaryota</taxon>
        <taxon>Metazoa</taxon>
        <taxon>Ecdysozoa</taxon>
        <taxon>Arthropoda</taxon>
        <taxon>Hexapoda</taxon>
        <taxon>Insecta</taxon>
        <taxon>Pterygota</taxon>
        <taxon>Neoptera</taxon>
        <taxon>Endopterygota</taxon>
        <taxon>Neuroptera</taxon>
        <taxon>Hemerobiiformia</taxon>
        <taxon>Chrysopidae</taxon>
        <taxon>Chrysopinae</taxon>
        <taxon>Chrysoperla</taxon>
    </lineage>
</organism>
<keyword evidence="7 14" id="KW-0479">Metal-binding</keyword>
<sequence>MILIILEILILLASAIIAIYSYNNVRKHLNGFYHKAELIPGPQGHFLLGSIREIVGTDGGIYNWLVQARKKYGPVLKFWALDSLHVMLADPKDVELILKSQKTLTKSYGYNFMRPLMGEGLVTSAGEHWREHRKIITPTFHFNILEKFVETFNENAEILIKRLSDVQKENPTLDIHTFLTLCALDIICETAMGTKINAQQSGGLNDYVQAVNLAAYMVVHRYYNLLHRFRFISKFTPLGKQYERCLQLLLNRTDEIIRTRKAELKREKENKSVEVKKSEEDVGRKRRMAFLDLLLQTTHTNGSPLSDTEIRDEVNTFMVAGHETTSIGTSTCLYLLSINPEVQEKVVEELNDIFGNDTRAPSYEDLQKLSYLERTIKESQRLMPSIAEFQRYIKEDFPINNYVIPGGSTIGVMVYAMHIDPEIFPDPMKFDPDRFLPENSRNRHPFAYIPFSGGYRNCIGQKFAMLEMKAVISSVLRNFKIEAAIDEKTGKVFKPIIEERVTTGSKNGIYVKLLPRQKS</sequence>
<dbReference type="AlphaFoldDB" id="A0A9E7Y7A8"/>
<reference evidence="16" key="2">
    <citation type="submission" date="2022-05" db="EMBL/GenBank/DDBJ databases">
        <authorList>
            <person name="Pathak J."/>
            <person name="Thiruvengadam V."/>
            <person name="Gracy G.R."/>
        </authorList>
    </citation>
    <scope>NUCLEOTIDE SEQUENCE</scope>
</reference>